<feature type="domain" description="Pyruvate/ketoisovalerate oxidoreductase catalytic" evidence="2">
    <location>
        <begin position="11"/>
        <end position="174"/>
    </location>
</feature>
<dbReference type="Proteomes" id="UP000244093">
    <property type="component" value="Unassembled WGS sequence"/>
</dbReference>
<dbReference type="SUPFAM" id="SSF53323">
    <property type="entry name" value="Pyruvate-ferredoxin oxidoreductase, PFOR, domain III"/>
    <property type="match status" value="1"/>
</dbReference>
<keyword evidence="1" id="KW-0560">Oxidoreductase</keyword>
<sequence length="177" mass="19802">MKWEILIVGRGGQGVLLLGHVIGVAAAKYAKLYVTGTEAYASETRGGESRSDVIISDNPEDVDFVKVRSANVALFMYPYNIDSYLNLLNPNAYVFIDATYFKESPKGPWKLFKTPYTEIAEKTLGNPRVGNMVALGHIIGRTKMLNPEHVEKAIEELIPEKWINLNIEAFRKGLKEL</sequence>
<evidence type="ECO:0000313" key="3">
    <source>
        <dbReference type="EMBL" id="PUA32821.1"/>
    </source>
</evidence>
<name>A0A2R7Y5K5_9CREN</name>
<dbReference type="InterPro" id="IPR019752">
    <property type="entry name" value="Pyrv/ketoisovalerate_OxRed_cat"/>
</dbReference>
<dbReference type="GO" id="GO:0016903">
    <property type="term" value="F:oxidoreductase activity, acting on the aldehyde or oxo group of donors"/>
    <property type="evidence" value="ECO:0007669"/>
    <property type="project" value="InterPro"/>
</dbReference>
<dbReference type="EMBL" id="NBVN01000003">
    <property type="protein sequence ID" value="PUA32821.1"/>
    <property type="molecule type" value="Genomic_DNA"/>
</dbReference>
<dbReference type="InterPro" id="IPR002869">
    <property type="entry name" value="Pyrv_flavodox_OxRed_cen"/>
</dbReference>
<dbReference type="Gene3D" id="3.40.920.10">
    <property type="entry name" value="Pyruvate-ferredoxin oxidoreductase, PFOR, domain III"/>
    <property type="match status" value="1"/>
</dbReference>
<accession>A0A2R7Y5K5</accession>
<dbReference type="AlphaFoldDB" id="A0A2R7Y5K5"/>
<dbReference type="PANTHER" id="PTHR42730:SF1">
    <property type="entry name" value="2-OXOGLUTARATE SYNTHASE SUBUNIT KORC"/>
    <property type="match status" value="1"/>
</dbReference>
<dbReference type="PANTHER" id="PTHR42730">
    <property type="entry name" value="2-OXOGLUTARATE SYNTHASE SUBUNIT KORC"/>
    <property type="match status" value="1"/>
</dbReference>
<evidence type="ECO:0000256" key="1">
    <source>
        <dbReference type="ARBA" id="ARBA00023002"/>
    </source>
</evidence>
<organism evidence="3 4">
    <name type="scientific">Zestosphaera tikiterensis</name>
    <dbReference type="NCBI Taxonomy" id="1973259"/>
    <lineage>
        <taxon>Archaea</taxon>
        <taxon>Thermoproteota</taxon>
        <taxon>Thermoprotei</taxon>
        <taxon>Desulfurococcales</taxon>
        <taxon>Desulfurococcaceae</taxon>
        <taxon>Zestosphaera</taxon>
    </lineage>
</organism>
<gene>
    <name evidence="3" type="ORF">B7O98_05130</name>
</gene>
<protein>
    <submittedName>
        <fullName evidence="3">2-oxoglutarate oxidoreductase</fullName>
    </submittedName>
</protein>
<proteinExistence type="predicted"/>
<dbReference type="InterPro" id="IPR052554">
    <property type="entry name" value="2-oxoglutarate_synth_KorC"/>
</dbReference>
<dbReference type="Pfam" id="PF01558">
    <property type="entry name" value="POR"/>
    <property type="match status" value="1"/>
</dbReference>
<comment type="caution">
    <text evidence="3">The sequence shown here is derived from an EMBL/GenBank/DDBJ whole genome shotgun (WGS) entry which is preliminary data.</text>
</comment>
<reference evidence="3 4" key="1">
    <citation type="journal article" date="2018" name="Syst. Appl. Microbiol.">
        <title>A new symbiotic nanoarchaeote (Candidatus Nanoclepta minutus) and its host (Zestosphaera tikiterensis gen. nov., sp. nov.) from a New Zealand hot spring.</title>
        <authorList>
            <person name="St John E."/>
            <person name="Liu Y."/>
            <person name="Podar M."/>
            <person name="Stott M.B."/>
            <person name="Meneghin J."/>
            <person name="Chen Z."/>
            <person name="Lagutin K."/>
            <person name="Mitchell K."/>
            <person name="Reysenbach A.L."/>
        </authorList>
    </citation>
    <scope>NUCLEOTIDE SEQUENCE [LARGE SCALE GENOMIC DNA]</scope>
    <source>
        <strain evidence="3">NZ3</strain>
    </source>
</reference>
<evidence type="ECO:0000313" key="4">
    <source>
        <dbReference type="Proteomes" id="UP000244093"/>
    </source>
</evidence>
<evidence type="ECO:0000259" key="2">
    <source>
        <dbReference type="Pfam" id="PF01558"/>
    </source>
</evidence>